<name>A0ABT2TTN4_9FIRM</name>
<evidence type="ECO:0000313" key="1">
    <source>
        <dbReference type="EMBL" id="MCU6765606.1"/>
    </source>
</evidence>
<keyword evidence="1" id="KW-0418">Kinase</keyword>
<protein>
    <submittedName>
        <fullName evidence="1">Bifunctional adenosylcobinamide kinase/adenosylcobinamide-phosphate guanylyltransferase</fullName>
    </submittedName>
</protein>
<keyword evidence="1" id="KW-0808">Transferase</keyword>
<dbReference type="Proteomes" id="UP001652409">
    <property type="component" value="Unassembled WGS sequence"/>
</dbReference>
<proteinExistence type="predicted"/>
<dbReference type="InterPro" id="IPR003203">
    <property type="entry name" value="CobU/CobP"/>
</dbReference>
<dbReference type="InterPro" id="IPR027417">
    <property type="entry name" value="P-loop_NTPase"/>
</dbReference>
<keyword evidence="2" id="KW-1185">Reference proteome</keyword>
<accession>A0ABT2TTN4</accession>
<gene>
    <name evidence="1" type="ORF">OCV61_09305</name>
</gene>
<dbReference type="GO" id="GO:0016301">
    <property type="term" value="F:kinase activity"/>
    <property type="evidence" value="ECO:0007669"/>
    <property type="project" value="UniProtKB-KW"/>
</dbReference>
<dbReference type="GO" id="GO:0016779">
    <property type="term" value="F:nucleotidyltransferase activity"/>
    <property type="evidence" value="ECO:0007669"/>
    <property type="project" value="UniProtKB-KW"/>
</dbReference>
<dbReference type="SUPFAM" id="SSF52540">
    <property type="entry name" value="P-loop containing nucleoside triphosphate hydrolases"/>
    <property type="match status" value="1"/>
</dbReference>
<dbReference type="RefSeq" id="WP_158421569.1">
    <property type="nucleotide sequence ID" value="NZ_JAOQJL010000016.1"/>
</dbReference>
<keyword evidence="1" id="KW-0548">Nucleotidyltransferase</keyword>
<dbReference type="Pfam" id="PF02283">
    <property type="entry name" value="CobU"/>
    <property type="match status" value="1"/>
</dbReference>
<sequence>MELIIGGAFQGKSDYAKKQHPEICWREGRDLGADEIFTASGVLNLHEFIRKEMQAGQDLEGFGEELIRRNPNLILTSCEIGYGVVPVDAFDRAYREKTGRICTVLASYSRKVTRVICGIGTVIKDA</sequence>
<evidence type="ECO:0000313" key="2">
    <source>
        <dbReference type="Proteomes" id="UP001652409"/>
    </source>
</evidence>
<organism evidence="1 2">
    <name type="scientific">Blautia ammoniilytica</name>
    <dbReference type="NCBI Taxonomy" id="2981782"/>
    <lineage>
        <taxon>Bacteria</taxon>
        <taxon>Bacillati</taxon>
        <taxon>Bacillota</taxon>
        <taxon>Clostridia</taxon>
        <taxon>Lachnospirales</taxon>
        <taxon>Lachnospiraceae</taxon>
        <taxon>Blautia</taxon>
    </lineage>
</organism>
<dbReference type="EMBL" id="JAOQJL010000016">
    <property type="protein sequence ID" value="MCU6765606.1"/>
    <property type="molecule type" value="Genomic_DNA"/>
</dbReference>
<dbReference type="Gene3D" id="3.40.50.300">
    <property type="entry name" value="P-loop containing nucleotide triphosphate hydrolases"/>
    <property type="match status" value="1"/>
</dbReference>
<reference evidence="1 2" key="1">
    <citation type="journal article" date="2021" name="ISME Commun">
        <title>Automated analysis of genomic sequences facilitates high-throughput and comprehensive description of bacteria.</title>
        <authorList>
            <person name="Hitch T.C.A."/>
        </authorList>
    </citation>
    <scope>NUCLEOTIDE SEQUENCE [LARGE SCALE GENOMIC DNA]</scope>
    <source>
        <strain evidence="1 2">Sanger_23</strain>
    </source>
</reference>
<comment type="caution">
    <text evidence="1">The sequence shown here is derived from an EMBL/GenBank/DDBJ whole genome shotgun (WGS) entry which is preliminary data.</text>
</comment>